<name>A0ABZ2K5I5_9BACT</name>
<dbReference type="CDD" id="cd00657">
    <property type="entry name" value="Ferritin_like"/>
    <property type="match status" value="1"/>
</dbReference>
<dbReference type="Gene3D" id="1.20.1260.10">
    <property type="match status" value="1"/>
</dbReference>
<dbReference type="SUPFAM" id="SSF47240">
    <property type="entry name" value="Ferritin-like"/>
    <property type="match status" value="1"/>
</dbReference>
<dbReference type="EMBL" id="CP089982">
    <property type="protein sequence ID" value="WXA93959.1"/>
    <property type="molecule type" value="Genomic_DNA"/>
</dbReference>
<evidence type="ECO:0000313" key="2">
    <source>
        <dbReference type="Proteomes" id="UP001379533"/>
    </source>
</evidence>
<dbReference type="RefSeq" id="WP_394844561.1">
    <property type="nucleotide sequence ID" value="NZ_CP089982.1"/>
</dbReference>
<sequence>MNVVGKSTLKMGLNRTGMATSPIHGKELVDSVSEATPSSTGDEQWIAAVRNAYGKEGLPVGHVPAPSTLKGVVGTTIKAVQGLSMTVFMDKLGERLAFERTGTRLYEALLSKFDTFGTFAGGPQRSVLERFHQEELTHFSLLKSTIESLGGDPTVITPSADVVAVESMGLAQVLLDPRTTFVQGLEAILVAELADNDGWTLLITLAGDFNREDLVQSFKEALDEENAHLEKVRHWVRAAMRVEEKVKD</sequence>
<organism evidence="1 2">
    <name type="scientific">Pendulispora brunnea</name>
    <dbReference type="NCBI Taxonomy" id="2905690"/>
    <lineage>
        <taxon>Bacteria</taxon>
        <taxon>Pseudomonadati</taxon>
        <taxon>Myxococcota</taxon>
        <taxon>Myxococcia</taxon>
        <taxon>Myxococcales</taxon>
        <taxon>Sorangiineae</taxon>
        <taxon>Pendulisporaceae</taxon>
        <taxon>Pendulispora</taxon>
    </lineage>
</organism>
<dbReference type="InterPro" id="IPR012347">
    <property type="entry name" value="Ferritin-like"/>
</dbReference>
<evidence type="ECO:0000313" key="1">
    <source>
        <dbReference type="EMBL" id="WXA93959.1"/>
    </source>
</evidence>
<gene>
    <name evidence="1" type="ORF">LZC95_46845</name>
</gene>
<reference evidence="1 2" key="1">
    <citation type="submission" date="2021-12" db="EMBL/GenBank/DDBJ databases">
        <title>Discovery of the Pendulisporaceae a myxobacterial family with distinct sporulation behavior and unique specialized metabolism.</title>
        <authorList>
            <person name="Garcia R."/>
            <person name="Popoff A."/>
            <person name="Bader C.D."/>
            <person name="Loehr J."/>
            <person name="Walesch S."/>
            <person name="Walt C."/>
            <person name="Boldt J."/>
            <person name="Bunk B."/>
            <person name="Haeckl F.J.F.P.J."/>
            <person name="Gunesch A.P."/>
            <person name="Birkelbach J."/>
            <person name="Nuebel U."/>
            <person name="Pietschmann T."/>
            <person name="Bach T."/>
            <person name="Mueller R."/>
        </authorList>
    </citation>
    <scope>NUCLEOTIDE SEQUENCE [LARGE SCALE GENOMIC DNA]</scope>
    <source>
        <strain evidence="1 2">MSr12523</strain>
    </source>
</reference>
<keyword evidence="2" id="KW-1185">Reference proteome</keyword>
<accession>A0ABZ2K5I5</accession>
<dbReference type="InterPro" id="IPR009078">
    <property type="entry name" value="Ferritin-like_SF"/>
</dbReference>
<protein>
    <submittedName>
        <fullName evidence="1">Ferritin-like domain-containing protein</fullName>
    </submittedName>
</protein>
<proteinExistence type="predicted"/>
<dbReference type="Proteomes" id="UP001379533">
    <property type="component" value="Chromosome"/>
</dbReference>